<feature type="compositionally biased region" description="Polar residues" evidence="1">
    <location>
        <begin position="80"/>
        <end position="92"/>
    </location>
</feature>
<reference evidence="3" key="1">
    <citation type="submission" date="2017-12" db="EMBL/GenBank/DDBJ databases">
        <authorList>
            <consortium name="DOE Joint Genome Institute"/>
            <person name="Mondo S.J."/>
            <person name="Kjaerbolling I."/>
            <person name="Vesth T.C."/>
            <person name="Frisvad J.C."/>
            <person name="Nybo J.L."/>
            <person name="Theobald S."/>
            <person name="Kuo A."/>
            <person name="Bowyer P."/>
            <person name="Matsuda Y."/>
            <person name="Lyhne E.K."/>
            <person name="Kogle M.E."/>
            <person name="Clum A."/>
            <person name="Lipzen A."/>
            <person name="Salamov A."/>
            <person name="Ngan C.Y."/>
            <person name="Daum C."/>
            <person name="Chiniquy J."/>
            <person name="Barry K."/>
            <person name="LaButti K."/>
            <person name="Haridas S."/>
            <person name="Simmons B.A."/>
            <person name="Magnuson J.K."/>
            <person name="Mortensen U.H."/>
            <person name="Larsen T.O."/>
            <person name="Grigoriev I.V."/>
            <person name="Baker S.E."/>
            <person name="Andersen M.R."/>
            <person name="Nordberg H.P."/>
            <person name="Cantor M.N."/>
            <person name="Hua S.X."/>
        </authorList>
    </citation>
    <scope>NUCLEOTIDE SEQUENCE [LARGE SCALE GENOMIC DNA]</scope>
    <source>
        <strain evidence="3">IBT 19404</strain>
    </source>
</reference>
<dbReference type="AlphaFoldDB" id="A0A2J5I0P3"/>
<feature type="compositionally biased region" description="Basic and acidic residues" evidence="1">
    <location>
        <begin position="22"/>
        <end position="40"/>
    </location>
</feature>
<dbReference type="Proteomes" id="UP000235023">
    <property type="component" value="Unassembled WGS sequence"/>
</dbReference>
<evidence type="ECO:0000313" key="3">
    <source>
        <dbReference type="Proteomes" id="UP000235023"/>
    </source>
</evidence>
<protein>
    <submittedName>
        <fullName evidence="2">Uncharacterized protein</fullName>
    </submittedName>
</protein>
<proteinExistence type="predicted"/>
<evidence type="ECO:0000256" key="1">
    <source>
        <dbReference type="SAM" id="MobiDB-lite"/>
    </source>
</evidence>
<feature type="region of interest" description="Disordered" evidence="1">
    <location>
        <begin position="22"/>
        <end position="106"/>
    </location>
</feature>
<name>A0A2J5I0P3_9EURO</name>
<keyword evidence="3" id="KW-1185">Reference proteome</keyword>
<evidence type="ECO:0000313" key="2">
    <source>
        <dbReference type="EMBL" id="PLN83304.1"/>
    </source>
</evidence>
<gene>
    <name evidence="2" type="ORF">BDW42DRAFT_165143</name>
</gene>
<dbReference type="EMBL" id="KZ559520">
    <property type="protein sequence ID" value="PLN83304.1"/>
    <property type="molecule type" value="Genomic_DNA"/>
</dbReference>
<feature type="compositionally biased region" description="Low complexity" evidence="1">
    <location>
        <begin position="93"/>
        <end position="106"/>
    </location>
</feature>
<sequence>MTWDREDRRRNMKRKVERDIWEMSGRERSERESKISRKGGDSYNPQRPVSIPASRMPLRKSQKNPCHMAGMPHRGLFKTSPASFYTSHTPSPLRSHSQRSLLESSS</sequence>
<organism evidence="2 3">
    <name type="scientific">Aspergillus taichungensis</name>
    <dbReference type="NCBI Taxonomy" id="482145"/>
    <lineage>
        <taxon>Eukaryota</taxon>
        <taxon>Fungi</taxon>
        <taxon>Dikarya</taxon>
        <taxon>Ascomycota</taxon>
        <taxon>Pezizomycotina</taxon>
        <taxon>Eurotiomycetes</taxon>
        <taxon>Eurotiomycetidae</taxon>
        <taxon>Eurotiales</taxon>
        <taxon>Aspergillaceae</taxon>
        <taxon>Aspergillus</taxon>
        <taxon>Aspergillus subgen. Circumdati</taxon>
    </lineage>
</organism>
<accession>A0A2J5I0P3</accession>